<feature type="chain" id="PRO_5038960897" description="Lipoprotein" evidence="8">
    <location>
        <begin position="20"/>
        <end position="278"/>
    </location>
</feature>
<evidence type="ECO:0000256" key="3">
    <source>
        <dbReference type="ARBA" id="ARBA00023136"/>
    </source>
</evidence>
<evidence type="ECO:0000256" key="4">
    <source>
        <dbReference type="ARBA" id="ARBA00023139"/>
    </source>
</evidence>
<feature type="lipid moiety-binding region" description="S-diacylglycerol cysteine" evidence="7">
    <location>
        <position position="21"/>
    </location>
</feature>
<evidence type="ECO:0000256" key="5">
    <source>
        <dbReference type="ARBA" id="ARBA00023288"/>
    </source>
</evidence>
<evidence type="ECO:0000256" key="1">
    <source>
        <dbReference type="ARBA" id="ARBA00004635"/>
    </source>
</evidence>
<accession>A0A430AQ79</accession>
<dbReference type="Proteomes" id="UP000287605">
    <property type="component" value="Unassembled WGS sequence"/>
</dbReference>
<dbReference type="RefSeq" id="WP_126809537.1">
    <property type="nucleotide sequence ID" value="NZ_NGKA01000015.1"/>
</dbReference>
<comment type="similarity">
    <text evidence="6">Belongs to the nlpA lipoprotein family.</text>
</comment>
<keyword evidence="5 6" id="KW-0449">Lipoprotein</keyword>
<dbReference type="Pfam" id="PF03180">
    <property type="entry name" value="Lipoprotein_9"/>
    <property type="match status" value="1"/>
</dbReference>
<comment type="caution">
    <text evidence="9">The sequence shown here is derived from an EMBL/GenBank/DDBJ whole genome shotgun (WGS) entry which is preliminary data.</text>
</comment>
<keyword evidence="2 8" id="KW-0732">Signal</keyword>
<dbReference type="Gene3D" id="3.40.190.10">
    <property type="entry name" value="Periplasmic binding protein-like II"/>
    <property type="match status" value="2"/>
</dbReference>
<keyword evidence="4" id="KW-0564">Palmitate</keyword>
<dbReference type="GO" id="GO:0016020">
    <property type="term" value="C:membrane"/>
    <property type="evidence" value="ECO:0007669"/>
    <property type="project" value="UniProtKB-SubCell"/>
</dbReference>
<evidence type="ECO:0000313" key="10">
    <source>
        <dbReference type="Proteomes" id="UP000287605"/>
    </source>
</evidence>
<keyword evidence="3" id="KW-0472">Membrane</keyword>
<dbReference type="PANTHER" id="PTHR30429:SF0">
    <property type="entry name" value="METHIONINE-BINDING LIPOPROTEIN METQ"/>
    <property type="match status" value="1"/>
</dbReference>
<gene>
    <name evidence="9" type="ORF">CBF29_09765</name>
</gene>
<keyword evidence="10" id="KW-1185">Reference proteome</keyword>
<dbReference type="SUPFAM" id="SSF53850">
    <property type="entry name" value="Periplasmic binding protein-like II"/>
    <property type="match status" value="1"/>
</dbReference>
<evidence type="ECO:0000256" key="2">
    <source>
        <dbReference type="ARBA" id="ARBA00022729"/>
    </source>
</evidence>
<dbReference type="InterPro" id="IPR004872">
    <property type="entry name" value="Lipoprotein_NlpA"/>
</dbReference>
<sequence length="278" mass="30654">MKKKLLSVLGIGCLAFSLAACGGGEAGKEEGKADNKVLKVGASPTPHAEILEHVKPKLEKEGIELEIVEFQDYVLPNKTLAEGEIDANYFQHIPFFEEAKAENGYDFVNAGNIHIELMAFYSQSVKDIRDLKDGATVLVSNSKTDWGRNIAILQEAGLVKVKEGVDVKTATFEDIVENPKNLVFKNDVNAELLTTAYQNDEADLIAINANFAGTIDLAPERDGIIVESDNAPYANLVAVRSEDKDDERIKKLVDALHDSETQQWIEEKWNGKIKPVKK</sequence>
<dbReference type="OrthoDB" id="9812878at2"/>
<dbReference type="PIRSF" id="PIRSF002854">
    <property type="entry name" value="MetQ"/>
    <property type="match status" value="1"/>
</dbReference>
<reference evidence="9 10" key="1">
    <citation type="submission" date="2017-05" db="EMBL/GenBank/DDBJ databases">
        <title>Vagococcus spp. assemblies.</title>
        <authorList>
            <person name="Gulvik C.A."/>
        </authorList>
    </citation>
    <scope>NUCLEOTIDE SEQUENCE [LARGE SCALE GENOMIC DNA]</scope>
    <source>
        <strain evidence="9 10">CCUG 51432</strain>
    </source>
</reference>
<evidence type="ECO:0000256" key="8">
    <source>
        <dbReference type="SAM" id="SignalP"/>
    </source>
</evidence>
<comment type="subcellular location">
    <subcellularLocation>
        <location evidence="1">Membrane</location>
        <topology evidence="1">Lipid-anchor</topology>
    </subcellularLocation>
</comment>
<feature type="signal peptide" evidence="8">
    <location>
        <begin position="1"/>
        <end position="19"/>
    </location>
</feature>
<protein>
    <recommendedName>
        <fullName evidence="6">Lipoprotein</fullName>
    </recommendedName>
</protein>
<evidence type="ECO:0000313" key="9">
    <source>
        <dbReference type="EMBL" id="RSU10290.1"/>
    </source>
</evidence>
<dbReference type="AlphaFoldDB" id="A0A430AQ79"/>
<dbReference type="EMBL" id="NGKA01000015">
    <property type="protein sequence ID" value="RSU10290.1"/>
    <property type="molecule type" value="Genomic_DNA"/>
</dbReference>
<evidence type="ECO:0000256" key="6">
    <source>
        <dbReference type="PIRNR" id="PIRNR002854"/>
    </source>
</evidence>
<proteinExistence type="inferred from homology"/>
<dbReference type="PANTHER" id="PTHR30429">
    <property type="entry name" value="D-METHIONINE-BINDING LIPOPROTEIN METQ"/>
    <property type="match status" value="1"/>
</dbReference>
<dbReference type="PROSITE" id="PS51257">
    <property type="entry name" value="PROKAR_LIPOPROTEIN"/>
    <property type="match status" value="1"/>
</dbReference>
<organism evidence="9 10">
    <name type="scientific">Vagococcus elongatus</name>
    <dbReference type="NCBI Taxonomy" id="180344"/>
    <lineage>
        <taxon>Bacteria</taxon>
        <taxon>Bacillati</taxon>
        <taxon>Bacillota</taxon>
        <taxon>Bacilli</taxon>
        <taxon>Lactobacillales</taxon>
        <taxon>Enterococcaceae</taxon>
        <taxon>Vagococcus</taxon>
    </lineage>
</organism>
<name>A0A430AQ79_9ENTE</name>
<evidence type="ECO:0000256" key="7">
    <source>
        <dbReference type="PIRSR" id="PIRSR002854-1"/>
    </source>
</evidence>